<name>A0AAN5ICK9_9BILA</name>
<organism evidence="2 3">
    <name type="scientific">Pristionchus mayeri</name>
    <dbReference type="NCBI Taxonomy" id="1317129"/>
    <lineage>
        <taxon>Eukaryota</taxon>
        <taxon>Metazoa</taxon>
        <taxon>Ecdysozoa</taxon>
        <taxon>Nematoda</taxon>
        <taxon>Chromadorea</taxon>
        <taxon>Rhabditida</taxon>
        <taxon>Rhabditina</taxon>
        <taxon>Diplogasteromorpha</taxon>
        <taxon>Diplogasteroidea</taxon>
        <taxon>Neodiplogasteridae</taxon>
        <taxon>Pristionchus</taxon>
    </lineage>
</organism>
<evidence type="ECO:0000313" key="3">
    <source>
        <dbReference type="Proteomes" id="UP001328107"/>
    </source>
</evidence>
<keyword evidence="3" id="KW-1185">Reference proteome</keyword>
<dbReference type="AlphaFoldDB" id="A0AAN5ICK9"/>
<sequence length="213" mass="24058">DFNMSSREEIVKVMDLHRQKAMAFGGPLGHTFARSFQLMSTVVENKSDTSWLEYGIESLQREHDFATSKDVNRNHPLHSLMYDMAESLAKMAEVILEERTGIPFQPPPPIHPPTFVIQPQQLPTSTAAQTQSHSGTSEVAVNDEQEERPTTAPPASVAPPTTRQASTARSGMQPLINIIRRVKEEVVEEQEQLQQQQHQQPQQQLSQQQQQQQ</sequence>
<dbReference type="Proteomes" id="UP001328107">
    <property type="component" value="Unassembled WGS sequence"/>
</dbReference>
<feature type="non-terminal residue" evidence="2">
    <location>
        <position position="1"/>
    </location>
</feature>
<gene>
    <name evidence="2" type="ORF">PMAYCL1PPCAC_31408</name>
</gene>
<evidence type="ECO:0000313" key="2">
    <source>
        <dbReference type="EMBL" id="GMR61213.1"/>
    </source>
</evidence>
<feature type="compositionally biased region" description="Low complexity" evidence="1">
    <location>
        <begin position="192"/>
        <end position="213"/>
    </location>
</feature>
<comment type="caution">
    <text evidence="2">The sequence shown here is derived from an EMBL/GenBank/DDBJ whole genome shotgun (WGS) entry which is preliminary data.</text>
</comment>
<feature type="region of interest" description="Disordered" evidence="1">
    <location>
        <begin position="122"/>
        <end position="213"/>
    </location>
</feature>
<feature type="compositionally biased region" description="Low complexity" evidence="1">
    <location>
        <begin position="153"/>
        <end position="162"/>
    </location>
</feature>
<evidence type="ECO:0000256" key="1">
    <source>
        <dbReference type="SAM" id="MobiDB-lite"/>
    </source>
</evidence>
<feature type="non-terminal residue" evidence="2">
    <location>
        <position position="213"/>
    </location>
</feature>
<dbReference type="EMBL" id="BTRK01000006">
    <property type="protein sequence ID" value="GMR61213.1"/>
    <property type="molecule type" value="Genomic_DNA"/>
</dbReference>
<proteinExistence type="predicted"/>
<protein>
    <submittedName>
        <fullName evidence="2">Uncharacterized protein</fullName>
    </submittedName>
</protein>
<reference evidence="3" key="1">
    <citation type="submission" date="2022-10" db="EMBL/GenBank/DDBJ databases">
        <title>Genome assembly of Pristionchus species.</title>
        <authorList>
            <person name="Yoshida K."/>
            <person name="Sommer R.J."/>
        </authorList>
    </citation>
    <scope>NUCLEOTIDE SEQUENCE [LARGE SCALE GENOMIC DNA]</scope>
    <source>
        <strain evidence="3">RS5460</strain>
    </source>
</reference>
<feature type="compositionally biased region" description="Polar residues" evidence="1">
    <location>
        <begin position="122"/>
        <end position="139"/>
    </location>
</feature>
<accession>A0AAN5ICK9</accession>